<dbReference type="AlphaFoldDB" id="A0AAE0CEE9"/>
<evidence type="ECO:0000313" key="2">
    <source>
        <dbReference type="Proteomes" id="UP001190700"/>
    </source>
</evidence>
<reference evidence="1 2" key="1">
    <citation type="journal article" date="2015" name="Genome Biol. Evol.">
        <title>Comparative Genomics of a Bacterivorous Green Alga Reveals Evolutionary Causalities and Consequences of Phago-Mixotrophic Mode of Nutrition.</title>
        <authorList>
            <person name="Burns J.A."/>
            <person name="Paasch A."/>
            <person name="Narechania A."/>
            <person name="Kim E."/>
        </authorList>
    </citation>
    <scope>NUCLEOTIDE SEQUENCE [LARGE SCALE GENOMIC DNA]</scope>
    <source>
        <strain evidence="1 2">PLY_AMNH</strain>
    </source>
</reference>
<protein>
    <submittedName>
        <fullName evidence="1">Uncharacterized protein</fullName>
    </submittedName>
</protein>
<sequence length="117" mass="12531">MANDSKAFNCARHRGDNVSTTVKPGGSEAGQLWEMKAVKALTLPALEEIKAMYSPQAAAYLSQVPDEARYAAACGNLHAEWVNNTVEGMNVVNDEVSKEFSSGVHMTGRSSASPSER</sequence>
<evidence type="ECO:0000313" key="1">
    <source>
        <dbReference type="EMBL" id="KAK3252754.1"/>
    </source>
</evidence>
<dbReference type="EMBL" id="LGRX02025233">
    <property type="protein sequence ID" value="KAK3252754.1"/>
    <property type="molecule type" value="Genomic_DNA"/>
</dbReference>
<dbReference type="Proteomes" id="UP001190700">
    <property type="component" value="Unassembled WGS sequence"/>
</dbReference>
<organism evidence="1 2">
    <name type="scientific">Cymbomonas tetramitiformis</name>
    <dbReference type="NCBI Taxonomy" id="36881"/>
    <lineage>
        <taxon>Eukaryota</taxon>
        <taxon>Viridiplantae</taxon>
        <taxon>Chlorophyta</taxon>
        <taxon>Pyramimonadophyceae</taxon>
        <taxon>Pyramimonadales</taxon>
        <taxon>Pyramimonadaceae</taxon>
        <taxon>Cymbomonas</taxon>
    </lineage>
</organism>
<comment type="caution">
    <text evidence="1">The sequence shown here is derived from an EMBL/GenBank/DDBJ whole genome shotgun (WGS) entry which is preliminary data.</text>
</comment>
<keyword evidence="2" id="KW-1185">Reference proteome</keyword>
<accession>A0AAE0CEE9</accession>
<gene>
    <name evidence="1" type="ORF">CYMTET_37971</name>
</gene>
<proteinExistence type="predicted"/>
<name>A0AAE0CEE9_9CHLO</name>